<dbReference type="EMBL" id="CP144747">
    <property type="protein sequence ID" value="WVZ63632.1"/>
    <property type="molecule type" value="Genomic_DNA"/>
</dbReference>
<dbReference type="Proteomes" id="UP001341281">
    <property type="component" value="Chromosome 03"/>
</dbReference>
<evidence type="ECO:0000256" key="1">
    <source>
        <dbReference type="SAM" id="MobiDB-lite"/>
    </source>
</evidence>
<accession>A0AAQ3T199</accession>
<reference evidence="2 3" key="1">
    <citation type="submission" date="2024-02" db="EMBL/GenBank/DDBJ databases">
        <title>High-quality chromosome-scale genome assembly of Pensacola bahiagrass (Paspalum notatum Flugge var. saurae).</title>
        <authorList>
            <person name="Vega J.M."/>
            <person name="Podio M."/>
            <person name="Orjuela J."/>
            <person name="Siena L.A."/>
            <person name="Pessino S.C."/>
            <person name="Combes M.C."/>
            <person name="Mariac C."/>
            <person name="Albertini E."/>
            <person name="Pupilli F."/>
            <person name="Ortiz J.P.A."/>
            <person name="Leblanc O."/>
        </authorList>
    </citation>
    <scope>NUCLEOTIDE SEQUENCE [LARGE SCALE GENOMIC DNA]</scope>
    <source>
        <strain evidence="2">R1</strain>
        <tissue evidence="2">Leaf</tissue>
    </source>
</reference>
<dbReference type="AlphaFoldDB" id="A0AAQ3T199"/>
<gene>
    <name evidence="2" type="ORF">U9M48_013247</name>
</gene>
<keyword evidence="3" id="KW-1185">Reference proteome</keyword>
<proteinExistence type="predicted"/>
<name>A0AAQ3T199_PASNO</name>
<feature type="compositionally biased region" description="Basic and acidic residues" evidence="1">
    <location>
        <begin position="165"/>
        <end position="176"/>
    </location>
</feature>
<evidence type="ECO:0000313" key="3">
    <source>
        <dbReference type="Proteomes" id="UP001341281"/>
    </source>
</evidence>
<feature type="region of interest" description="Disordered" evidence="1">
    <location>
        <begin position="34"/>
        <end position="192"/>
    </location>
</feature>
<sequence length="211" mass="21892">MASSAGPPSTCPRSRRVPTPAAALLVPASAAALLVPSGGPSRSRSGGLGWPAAESESARRPWEACRCRRADEDGAAGAAAPHALSTSRVPGSAAARNGPEALRRPRRRVYLGGRGAGVEHGGHGEGEEAPQPRPARALGRPVQPEEDGGEDRRAGLLRQGGVRGARREGLHRELRESAASCGSEGARRRPHARVAATVVWLAREPDATVDM</sequence>
<evidence type="ECO:0000313" key="2">
    <source>
        <dbReference type="EMBL" id="WVZ63632.1"/>
    </source>
</evidence>
<feature type="compositionally biased region" description="Low complexity" evidence="1">
    <location>
        <begin position="34"/>
        <end position="45"/>
    </location>
</feature>
<organism evidence="2 3">
    <name type="scientific">Paspalum notatum var. saurae</name>
    <dbReference type="NCBI Taxonomy" id="547442"/>
    <lineage>
        <taxon>Eukaryota</taxon>
        <taxon>Viridiplantae</taxon>
        <taxon>Streptophyta</taxon>
        <taxon>Embryophyta</taxon>
        <taxon>Tracheophyta</taxon>
        <taxon>Spermatophyta</taxon>
        <taxon>Magnoliopsida</taxon>
        <taxon>Liliopsida</taxon>
        <taxon>Poales</taxon>
        <taxon>Poaceae</taxon>
        <taxon>PACMAD clade</taxon>
        <taxon>Panicoideae</taxon>
        <taxon>Andropogonodae</taxon>
        <taxon>Paspaleae</taxon>
        <taxon>Paspalinae</taxon>
        <taxon>Paspalum</taxon>
    </lineage>
</organism>
<protein>
    <submittedName>
        <fullName evidence="2">Uncharacterized protein</fullName>
    </submittedName>
</protein>
<feature type="compositionally biased region" description="Basic and acidic residues" evidence="1">
    <location>
        <begin position="56"/>
        <end position="72"/>
    </location>
</feature>